<evidence type="ECO:0000313" key="2">
    <source>
        <dbReference type="Proteomes" id="UP000053424"/>
    </source>
</evidence>
<protein>
    <submittedName>
        <fullName evidence="1">Uncharacterized protein</fullName>
    </submittedName>
</protein>
<dbReference type="AlphaFoldDB" id="A0A0C3CIG6"/>
<sequence>MNESNICRRSRQNRSRRSYARLSTISSLFRYTRGSFPHAILRAVGIDLKALENLSAWFCTSDDAPQRSWMQAPMVAISVTAS</sequence>
<keyword evidence="2" id="KW-1185">Reference proteome</keyword>
<organism evidence="1 2">
    <name type="scientific">Hebeloma cylindrosporum</name>
    <dbReference type="NCBI Taxonomy" id="76867"/>
    <lineage>
        <taxon>Eukaryota</taxon>
        <taxon>Fungi</taxon>
        <taxon>Dikarya</taxon>
        <taxon>Basidiomycota</taxon>
        <taxon>Agaricomycotina</taxon>
        <taxon>Agaricomycetes</taxon>
        <taxon>Agaricomycetidae</taxon>
        <taxon>Agaricales</taxon>
        <taxon>Agaricineae</taxon>
        <taxon>Hymenogastraceae</taxon>
        <taxon>Hebeloma</taxon>
    </lineage>
</organism>
<dbReference type="Proteomes" id="UP000053424">
    <property type="component" value="Unassembled WGS sequence"/>
</dbReference>
<dbReference type="HOGENOM" id="CLU_2558518_0_0_1"/>
<reference evidence="1 2" key="1">
    <citation type="submission" date="2014-04" db="EMBL/GenBank/DDBJ databases">
        <authorList>
            <consortium name="DOE Joint Genome Institute"/>
            <person name="Kuo A."/>
            <person name="Gay G."/>
            <person name="Dore J."/>
            <person name="Kohler A."/>
            <person name="Nagy L.G."/>
            <person name="Floudas D."/>
            <person name="Copeland A."/>
            <person name="Barry K.W."/>
            <person name="Cichocki N."/>
            <person name="Veneault-Fourrey C."/>
            <person name="LaButti K."/>
            <person name="Lindquist E.A."/>
            <person name="Lipzen A."/>
            <person name="Lundell T."/>
            <person name="Morin E."/>
            <person name="Murat C."/>
            <person name="Sun H."/>
            <person name="Tunlid A."/>
            <person name="Henrissat B."/>
            <person name="Grigoriev I.V."/>
            <person name="Hibbett D.S."/>
            <person name="Martin F."/>
            <person name="Nordberg H.P."/>
            <person name="Cantor M.N."/>
            <person name="Hua S.X."/>
        </authorList>
    </citation>
    <scope>NUCLEOTIDE SEQUENCE [LARGE SCALE GENOMIC DNA]</scope>
    <source>
        <strain evidence="2">h7</strain>
    </source>
</reference>
<evidence type="ECO:0000313" key="1">
    <source>
        <dbReference type="EMBL" id="KIM48525.1"/>
    </source>
</evidence>
<name>A0A0C3CIG6_HEBCY</name>
<dbReference type="EMBL" id="KN831768">
    <property type="protein sequence ID" value="KIM48525.1"/>
    <property type="molecule type" value="Genomic_DNA"/>
</dbReference>
<reference evidence="2" key="2">
    <citation type="submission" date="2015-01" db="EMBL/GenBank/DDBJ databases">
        <title>Evolutionary Origins and Diversification of the Mycorrhizal Mutualists.</title>
        <authorList>
            <consortium name="DOE Joint Genome Institute"/>
            <consortium name="Mycorrhizal Genomics Consortium"/>
            <person name="Kohler A."/>
            <person name="Kuo A."/>
            <person name="Nagy L.G."/>
            <person name="Floudas D."/>
            <person name="Copeland A."/>
            <person name="Barry K.W."/>
            <person name="Cichocki N."/>
            <person name="Veneault-Fourrey C."/>
            <person name="LaButti K."/>
            <person name="Lindquist E.A."/>
            <person name="Lipzen A."/>
            <person name="Lundell T."/>
            <person name="Morin E."/>
            <person name="Murat C."/>
            <person name="Riley R."/>
            <person name="Ohm R."/>
            <person name="Sun H."/>
            <person name="Tunlid A."/>
            <person name="Henrissat B."/>
            <person name="Grigoriev I.V."/>
            <person name="Hibbett D.S."/>
            <person name="Martin F."/>
        </authorList>
    </citation>
    <scope>NUCLEOTIDE SEQUENCE [LARGE SCALE GENOMIC DNA]</scope>
    <source>
        <strain evidence="2">h7</strain>
    </source>
</reference>
<proteinExistence type="predicted"/>
<accession>A0A0C3CIG6</accession>
<gene>
    <name evidence="1" type="ORF">M413DRAFT_80581</name>
</gene>